<proteinExistence type="predicted"/>
<protein>
    <recommendedName>
        <fullName evidence="1">DNA ligase D polymerase domain-containing protein</fullName>
    </recommendedName>
</protein>
<evidence type="ECO:0000313" key="2">
    <source>
        <dbReference type="EMBL" id="GDY28550.1"/>
    </source>
</evidence>
<dbReference type="CDD" id="cd04863">
    <property type="entry name" value="MtLigD_Pol_like"/>
    <property type="match status" value="1"/>
</dbReference>
<dbReference type="EMBL" id="BJFL01000001">
    <property type="protein sequence ID" value="GDY28550.1"/>
    <property type="molecule type" value="Genomic_DNA"/>
</dbReference>
<dbReference type="InterPro" id="IPR033649">
    <property type="entry name" value="MtLigD_Pol-like"/>
</dbReference>
<sequence>MADDVLVDVDGHRLKLSNLDKVLYPETGFTKGEVIDYYVRVSPVLLPHLAGRPVTLRRFPDGVEGESFYEKNVPRHAPNWVRTARLPTPGSRRNAAYADFVVVDGRASLVWLANLAALELHVPQWTVRPRGGQGVPDLLVFDLDPGEPATVVDCCRVAERIREVLAEDGLPAWVKTSGSKGLQVYVPVRVSAPGRTSEYARAVAERLAGETPERVVATMTKARRTGKVLIDWSQNNPAKTTVAPYSLRARPRPTVSTPLRWSEVQRCRHPQDLLFTADNVLARVDTDGDLMAGLREERHRLPVRRRAGAR</sequence>
<dbReference type="Gene3D" id="3.90.920.10">
    <property type="entry name" value="DNA primase, PRIM domain"/>
    <property type="match status" value="1"/>
</dbReference>
<dbReference type="InterPro" id="IPR052171">
    <property type="entry name" value="NHEJ_LigD"/>
</dbReference>
<dbReference type="AlphaFoldDB" id="A0A4D4J070"/>
<evidence type="ECO:0000259" key="1">
    <source>
        <dbReference type="Pfam" id="PF21686"/>
    </source>
</evidence>
<dbReference type="NCBIfam" id="TIGR02778">
    <property type="entry name" value="ligD_pol"/>
    <property type="match status" value="1"/>
</dbReference>
<dbReference type="Proteomes" id="UP000298860">
    <property type="component" value="Unassembled WGS sequence"/>
</dbReference>
<evidence type="ECO:0000313" key="3">
    <source>
        <dbReference type="Proteomes" id="UP000298860"/>
    </source>
</evidence>
<comment type="caution">
    <text evidence="2">The sequence shown here is derived from an EMBL/GenBank/DDBJ whole genome shotgun (WGS) entry which is preliminary data.</text>
</comment>
<feature type="domain" description="DNA ligase D polymerase" evidence="1">
    <location>
        <begin position="30"/>
        <end position="290"/>
    </location>
</feature>
<dbReference type="RefSeq" id="WP_137811765.1">
    <property type="nucleotide sequence ID" value="NZ_BJFL01000001.1"/>
</dbReference>
<reference evidence="3" key="1">
    <citation type="submission" date="2019-04" db="EMBL/GenBank/DDBJ databases">
        <title>Draft genome sequence of Pseudonocardiaceae bacterium SL3-2-4.</title>
        <authorList>
            <person name="Ningsih F."/>
            <person name="Yokota A."/>
            <person name="Sakai Y."/>
            <person name="Nanatani K."/>
            <person name="Yabe S."/>
            <person name="Oetari A."/>
            <person name="Sjamsuridzal W."/>
        </authorList>
    </citation>
    <scope>NUCLEOTIDE SEQUENCE [LARGE SCALE GENOMIC DNA]</scope>
    <source>
        <strain evidence="3">SL3-2-4</strain>
    </source>
</reference>
<organism evidence="2 3">
    <name type="scientific">Gandjariella thermophila</name>
    <dbReference type="NCBI Taxonomy" id="1931992"/>
    <lineage>
        <taxon>Bacteria</taxon>
        <taxon>Bacillati</taxon>
        <taxon>Actinomycetota</taxon>
        <taxon>Actinomycetes</taxon>
        <taxon>Pseudonocardiales</taxon>
        <taxon>Pseudonocardiaceae</taxon>
        <taxon>Gandjariella</taxon>
    </lineage>
</organism>
<dbReference type="Pfam" id="PF21686">
    <property type="entry name" value="LigD_Prim-Pol"/>
    <property type="match status" value="1"/>
</dbReference>
<dbReference type="InterPro" id="IPR014145">
    <property type="entry name" value="LigD_pol_dom"/>
</dbReference>
<dbReference type="PANTHER" id="PTHR42705">
    <property type="entry name" value="BIFUNCTIONAL NON-HOMOLOGOUS END JOINING PROTEIN LIGD"/>
    <property type="match status" value="1"/>
</dbReference>
<accession>A0A4D4J070</accession>
<name>A0A4D4J070_9PSEU</name>
<dbReference type="OrthoDB" id="9802472at2"/>
<keyword evidence="3" id="KW-1185">Reference proteome</keyword>
<gene>
    <name evidence="2" type="ORF">GTS_01830</name>
</gene>
<dbReference type="PANTHER" id="PTHR42705:SF2">
    <property type="entry name" value="BIFUNCTIONAL NON-HOMOLOGOUS END JOINING PROTEIN LIGD"/>
    <property type="match status" value="1"/>
</dbReference>